<dbReference type="STRING" id="457427.SSOG_03570"/>
<dbReference type="Gene3D" id="3.40.50.150">
    <property type="entry name" value="Vaccinia Virus protein VP39"/>
    <property type="match status" value="1"/>
</dbReference>
<keyword evidence="1 3" id="KW-0489">Methyltransferase</keyword>
<reference evidence="3 4" key="1">
    <citation type="submission" date="2009-02" db="EMBL/GenBank/DDBJ databases">
        <title>Annotation of Streptomyces hygroscopicus strain ATCC 53653.</title>
        <authorList>
            <consortium name="The Broad Institute Genome Sequencing Platform"/>
            <consortium name="Broad Institute Microbial Sequencing Center"/>
            <person name="Fischbach M."/>
            <person name="Godfrey P."/>
            <person name="Ward D."/>
            <person name="Young S."/>
            <person name="Zeng Q."/>
            <person name="Koehrsen M."/>
            <person name="Alvarado L."/>
            <person name="Berlin A.M."/>
            <person name="Bochicchio J."/>
            <person name="Borenstein D."/>
            <person name="Chapman S.B."/>
            <person name="Chen Z."/>
            <person name="Engels R."/>
            <person name="Freedman E."/>
            <person name="Gellesch M."/>
            <person name="Goldberg J."/>
            <person name="Griggs A."/>
            <person name="Gujja S."/>
            <person name="Heilman E.R."/>
            <person name="Heiman D.I."/>
            <person name="Hepburn T.A."/>
            <person name="Howarth C."/>
            <person name="Jen D."/>
            <person name="Larson L."/>
            <person name="Lewis B."/>
            <person name="Mehta T."/>
            <person name="Park D."/>
            <person name="Pearson M."/>
            <person name="Richards J."/>
            <person name="Roberts A."/>
            <person name="Saif S."/>
            <person name="Shea T.D."/>
            <person name="Shenoy N."/>
            <person name="Sisk P."/>
            <person name="Stolte C."/>
            <person name="Sykes S.N."/>
            <person name="Thomson T."/>
            <person name="Walk T."/>
            <person name="White J."/>
            <person name="Yandava C."/>
            <person name="Straight P."/>
            <person name="Clardy J."/>
            <person name="Hung D."/>
            <person name="Kolter R."/>
            <person name="Mekalanos J."/>
            <person name="Walker S."/>
            <person name="Walsh C.T."/>
            <person name="Wieland-Brown L.C."/>
            <person name="Haas B."/>
            <person name="Nusbaum C."/>
            <person name="Birren B."/>
        </authorList>
    </citation>
    <scope>NUCLEOTIDE SEQUENCE [LARGE SCALE GENOMIC DNA]</scope>
    <source>
        <strain evidence="3 4">ATCC 53653</strain>
    </source>
</reference>
<dbReference type="HOGENOM" id="CLU_069348_1_0_11"/>
<dbReference type="EMBL" id="GG657754">
    <property type="protein sequence ID" value="EFL23856.1"/>
    <property type="molecule type" value="Genomic_DNA"/>
</dbReference>
<dbReference type="AlphaFoldDB" id="D9WNF9"/>
<organism evidence="3 4">
    <name type="scientific">Streptomyces himastatinicus ATCC 53653</name>
    <dbReference type="NCBI Taxonomy" id="457427"/>
    <lineage>
        <taxon>Bacteria</taxon>
        <taxon>Bacillati</taxon>
        <taxon>Actinomycetota</taxon>
        <taxon>Actinomycetes</taxon>
        <taxon>Kitasatosporales</taxon>
        <taxon>Streptomycetaceae</taxon>
        <taxon>Streptomyces</taxon>
        <taxon>Streptomyces violaceusniger group</taxon>
    </lineage>
</organism>
<evidence type="ECO:0000256" key="1">
    <source>
        <dbReference type="ARBA" id="ARBA00022603"/>
    </source>
</evidence>
<proteinExistence type="predicted"/>
<dbReference type="Pfam" id="PF04072">
    <property type="entry name" value="LCM"/>
    <property type="match status" value="1"/>
</dbReference>
<keyword evidence="4" id="KW-1185">Reference proteome</keyword>
<dbReference type="InterPro" id="IPR029063">
    <property type="entry name" value="SAM-dependent_MTases_sf"/>
</dbReference>
<dbReference type="Proteomes" id="UP000003963">
    <property type="component" value="Unassembled WGS sequence"/>
</dbReference>
<dbReference type="SUPFAM" id="SSF53335">
    <property type="entry name" value="S-adenosyl-L-methionine-dependent methyltransferases"/>
    <property type="match status" value="1"/>
</dbReference>
<protein>
    <submittedName>
        <fullName evidence="3">Putative O-methyltransferase</fullName>
    </submittedName>
</protein>
<dbReference type="PANTHER" id="PTHR43619">
    <property type="entry name" value="S-ADENOSYL-L-METHIONINE-DEPENDENT METHYLTRANSFERASE YKTD-RELATED"/>
    <property type="match status" value="1"/>
</dbReference>
<dbReference type="InterPro" id="IPR007213">
    <property type="entry name" value="Ppm1/Ppm2/Tcmp"/>
</dbReference>
<evidence type="ECO:0000256" key="2">
    <source>
        <dbReference type="ARBA" id="ARBA00022679"/>
    </source>
</evidence>
<dbReference type="PANTHER" id="PTHR43619:SF2">
    <property type="entry name" value="S-ADENOSYL-L-METHIONINE-DEPENDENT METHYLTRANSFERASES SUPERFAMILY PROTEIN"/>
    <property type="match status" value="1"/>
</dbReference>
<gene>
    <name evidence="3" type="ORF">SSOG_03570</name>
</gene>
<dbReference type="GO" id="GO:0008168">
    <property type="term" value="F:methyltransferase activity"/>
    <property type="evidence" value="ECO:0007669"/>
    <property type="project" value="UniProtKB-KW"/>
</dbReference>
<dbReference type="GO" id="GO:0032259">
    <property type="term" value="P:methylation"/>
    <property type="evidence" value="ECO:0007669"/>
    <property type="project" value="UniProtKB-KW"/>
</dbReference>
<sequence>MGRMAEEHGRRVELSGVPETLLWNLYMRAYEARGPRPVLTDPKAVELVDRIDYPFEETFGPPSPLLAQGHALRVRTFDDAVRDFLTAHPDGTVVTLAEGLETQYWRVDNGRARWLCVELPETAAVRRALLPDDERRRTLARSALDLSWRGEVDASRGVLITAQGLLMYLRPTEVRDLIAGCAEGFPGGALVFDAVPRWFSARTMRGELRTARGYRPPPMPWGMDAGELGKVRSAHPRISEVRELPPPRGRGPYHGALVPVLRRLPGVRNLRPTMTAIARFG</sequence>
<dbReference type="RefSeq" id="WP_009715671.1">
    <property type="nucleotide sequence ID" value="NZ_GG657754.1"/>
</dbReference>
<evidence type="ECO:0000313" key="3">
    <source>
        <dbReference type="EMBL" id="EFL23856.1"/>
    </source>
</evidence>
<evidence type="ECO:0000313" key="4">
    <source>
        <dbReference type="Proteomes" id="UP000003963"/>
    </source>
</evidence>
<accession>D9WNF9</accession>
<keyword evidence="2 3" id="KW-0808">Transferase</keyword>
<name>D9WNF9_9ACTN</name>